<name>A0ABY6GWG8_9GAMM</name>
<organism evidence="1 2">
    <name type="scientific">Endozoicomonas euniceicola</name>
    <dbReference type="NCBI Taxonomy" id="1234143"/>
    <lineage>
        <taxon>Bacteria</taxon>
        <taxon>Pseudomonadati</taxon>
        <taxon>Pseudomonadota</taxon>
        <taxon>Gammaproteobacteria</taxon>
        <taxon>Oceanospirillales</taxon>
        <taxon>Endozoicomonadaceae</taxon>
        <taxon>Endozoicomonas</taxon>
    </lineage>
</organism>
<proteinExistence type="predicted"/>
<dbReference type="RefSeq" id="WP_262598623.1">
    <property type="nucleotide sequence ID" value="NZ_CP103300.1"/>
</dbReference>
<accession>A0ABY6GWG8</accession>
<sequence length="83" mass="9381">MSHYSPAVAIQMIRFYNTLNERDRRRYAAVEAVKLGHAGTAFISKLLNCDPKTISRGISELESEEQLNSVSVRQRKKGADENL</sequence>
<protein>
    <submittedName>
        <fullName evidence="1">Uncharacterized protein</fullName>
    </submittedName>
</protein>
<evidence type="ECO:0000313" key="1">
    <source>
        <dbReference type="EMBL" id="UYM16324.1"/>
    </source>
</evidence>
<keyword evidence="2" id="KW-1185">Reference proteome</keyword>
<dbReference type="Proteomes" id="UP001163255">
    <property type="component" value="Chromosome"/>
</dbReference>
<gene>
    <name evidence="1" type="ORF">NX720_26615</name>
</gene>
<evidence type="ECO:0000313" key="2">
    <source>
        <dbReference type="Proteomes" id="UP001163255"/>
    </source>
</evidence>
<reference evidence="1" key="1">
    <citation type="submission" date="2022-10" db="EMBL/GenBank/DDBJ databases">
        <title>Completed Genome Sequence of two octocoral isolated bacterium, Endozoicomonas euniceicola EF212T and Endozoicomonas gorgoniicola PS125T.</title>
        <authorList>
            <person name="Chiou Y.-J."/>
            <person name="Chen Y.-H."/>
        </authorList>
    </citation>
    <scope>NUCLEOTIDE SEQUENCE</scope>
    <source>
        <strain evidence="1">EF212</strain>
    </source>
</reference>
<dbReference type="EMBL" id="CP103300">
    <property type="protein sequence ID" value="UYM16324.1"/>
    <property type="molecule type" value="Genomic_DNA"/>
</dbReference>